<protein>
    <recommendedName>
        <fullName evidence="4">VRR-NUC domain containing protein</fullName>
    </recommendedName>
</protein>
<dbReference type="EMBL" id="LR797124">
    <property type="protein sequence ID" value="CAB4188652.1"/>
    <property type="molecule type" value="Genomic_DNA"/>
</dbReference>
<proteinExistence type="predicted"/>
<evidence type="ECO:0008006" key="4">
    <source>
        <dbReference type="Google" id="ProtNLM"/>
    </source>
</evidence>
<dbReference type="Gene3D" id="3.40.1350.10">
    <property type="match status" value="1"/>
</dbReference>
<accession>A0A6J5N235</accession>
<dbReference type="EMBL" id="LR796602">
    <property type="protein sequence ID" value="CAB4153675.1"/>
    <property type="molecule type" value="Genomic_DNA"/>
</dbReference>
<evidence type="ECO:0000313" key="1">
    <source>
        <dbReference type="EMBL" id="CAB4148423.1"/>
    </source>
</evidence>
<dbReference type="InterPro" id="IPR011856">
    <property type="entry name" value="tRNA_endonuc-like_dom_sf"/>
</dbReference>
<dbReference type="EMBL" id="LR796500">
    <property type="protein sequence ID" value="CAB4148423.1"/>
    <property type="molecule type" value="Genomic_DNA"/>
</dbReference>
<sequence length="154" mass="17537">MNKENKALLKALEVEYLQKKYPSNPYIVAEDYNDNSTNALTKCIIKFLNYSNCQAERINTMGIYREGKKIKVGENTRQLKGMFTPSTGTKGSADISAIIQGRSVKIEVKFGKDRQSEVQKQYQESVESAGGIYYIAKDFDSFILFYNNLLAYLK</sequence>
<reference evidence="2" key="1">
    <citation type="submission" date="2020-04" db="EMBL/GenBank/DDBJ databases">
        <authorList>
            <person name="Chiriac C."/>
            <person name="Salcher M."/>
            <person name="Ghai R."/>
            <person name="Kavagutti S V."/>
        </authorList>
    </citation>
    <scope>NUCLEOTIDE SEQUENCE</scope>
</reference>
<organism evidence="2">
    <name type="scientific">uncultured Caudovirales phage</name>
    <dbReference type="NCBI Taxonomy" id="2100421"/>
    <lineage>
        <taxon>Viruses</taxon>
        <taxon>Duplodnaviria</taxon>
        <taxon>Heunggongvirae</taxon>
        <taxon>Uroviricota</taxon>
        <taxon>Caudoviricetes</taxon>
        <taxon>Peduoviridae</taxon>
        <taxon>Maltschvirus</taxon>
        <taxon>Maltschvirus maltsch</taxon>
    </lineage>
</organism>
<evidence type="ECO:0000313" key="2">
    <source>
        <dbReference type="EMBL" id="CAB4153675.1"/>
    </source>
</evidence>
<evidence type="ECO:0000313" key="3">
    <source>
        <dbReference type="EMBL" id="CAB4188652.1"/>
    </source>
</evidence>
<name>A0A6J5N235_9CAUD</name>
<dbReference type="GO" id="GO:0003676">
    <property type="term" value="F:nucleic acid binding"/>
    <property type="evidence" value="ECO:0007669"/>
    <property type="project" value="InterPro"/>
</dbReference>
<gene>
    <name evidence="3" type="ORF">UFOVP1178_48</name>
    <name evidence="1" type="ORF">UFOVP522_4</name>
    <name evidence="2" type="ORF">UFOVP624_17</name>
</gene>